<accession>A0ACA9SWE2</accession>
<keyword evidence="2" id="KW-1185">Reference proteome</keyword>
<evidence type="ECO:0000313" key="2">
    <source>
        <dbReference type="Proteomes" id="UP000789920"/>
    </source>
</evidence>
<comment type="caution">
    <text evidence="1">The sequence shown here is derived from an EMBL/GenBank/DDBJ whole genome shotgun (WGS) entry which is preliminary data.</text>
</comment>
<sequence length="163" mass="19249">DMIITGLDTSDYIKEIRSIDPNLRTIKQMINSQDPRVVELVKKHKSLEMLFMNHTQSEYILRLRLNCRIMVIQNYSESVVNGSSGVFIGWSTKIQSQKEKGDHVIRVKRECKYRNLDIDNGERYFDHDMIIRLDDTEAEVMIGVCEMTEEDDNEKKYIRKQFP</sequence>
<reference evidence="1" key="1">
    <citation type="submission" date="2021-06" db="EMBL/GenBank/DDBJ databases">
        <authorList>
            <person name="Kallberg Y."/>
            <person name="Tangrot J."/>
            <person name="Rosling A."/>
        </authorList>
    </citation>
    <scope>NUCLEOTIDE SEQUENCE</scope>
    <source>
        <strain evidence="1">MA461A</strain>
    </source>
</reference>
<protein>
    <submittedName>
        <fullName evidence="1">32333_t:CDS:1</fullName>
    </submittedName>
</protein>
<organism evidence="1 2">
    <name type="scientific">Racocetra persica</name>
    <dbReference type="NCBI Taxonomy" id="160502"/>
    <lineage>
        <taxon>Eukaryota</taxon>
        <taxon>Fungi</taxon>
        <taxon>Fungi incertae sedis</taxon>
        <taxon>Mucoromycota</taxon>
        <taxon>Glomeromycotina</taxon>
        <taxon>Glomeromycetes</taxon>
        <taxon>Diversisporales</taxon>
        <taxon>Gigasporaceae</taxon>
        <taxon>Racocetra</taxon>
    </lineage>
</organism>
<evidence type="ECO:0000313" key="1">
    <source>
        <dbReference type="EMBL" id="CAG8850756.1"/>
    </source>
</evidence>
<feature type="non-terminal residue" evidence="1">
    <location>
        <position position="1"/>
    </location>
</feature>
<name>A0ACA9SWE2_9GLOM</name>
<proteinExistence type="predicted"/>
<gene>
    <name evidence="1" type="ORF">RPERSI_LOCUS36238</name>
</gene>
<feature type="non-terminal residue" evidence="1">
    <location>
        <position position="163"/>
    </location>
</feature>
<dbReference type="Proteomes" id="UP000789920">
    <property type="component" value="Unassembled WGS sequence"/>
</dbReference>
<dbReference type="EMBL" id="CAJVQC010172507">
    <property type="protein sequence ID" value="CAG8850756.1"/>
    <property type="molecule type" value="Genomic_DNA"/>
</dbReference>